<dbReference type="EMBL" id="MU274958">
    <property type="protein sequence ID" value="KAI0083624.1"/>
    <property type="molecule type" value="Genomic_DNA"/>
</dbReference>
<gene>
    <name evidence="1" type="ORF">BDY19DRAFT_976549</name>
</gene>
<evidence type="ECO:0000313" key="1">
    <source>
        <dbReference type="EMBL" id="KAI0083624.1"/>
    </source>
</evidence>
<proteinExistence type="predicted"/>
<keyword evidence="2" id="KW-1185">Reference proteome</keyword>
<evidence type="ECO:0000313" key="2">
    <source>
        <dbReference type="Proteomes" id="UP001055072"/>
    </source>
</evidence>
<dbReference type="Proteomes" id="UP001055072">
    <property type="component" value="Unassembled WGS sequence"/>
</dbReference>
<name>A0ACB8TNQ7_9APHY</name>
<reference evidence="1" key="1">
    <citation type="journal article" date="2021" name="Environ. Microbiol.">
        <title>Gene family expansions and transcriptome signatures uncover fungal adaptations to wood decay.</title>
        <authorList>
            <person name="Hage H."/>
            <person name="Miyauchi S."/>
            <person name="Viragh M."/>
            <person name="Drula E."/>
            <person name="Min B."/>
            <person name="Chaduli D."/>
            <person name="Navarro D."/>
            <person name="Favel A."/>
            <person name="Norest M."/>
            <person name="Lesage-Meessen L."/>
            <person name="Balint B."/>
            <person name="Merenyi Z."/>
            <person name="de Eugenio L."/>
            <person name="Morin E."/>
            <person name="Martinez A.T."/>
            <person name="Baldrian P."/>
            <person name="Stursova M."/>
            <person name="Martinez M.J."/>
            <person name="Novotny C."/>
            <person name="Magnuson J.K."/>
            <person name="Spatafora J.W."/>
            <person name="Maurice S."/>
            <person name="Pangilinan J."/>
            <person name="Andreopoulos W."/>
            <person name="LaButti K."/>
            <person name="Hundley H."/>
            <person name="Na H."/>
            <person name="Kuo A."/>
            <person name="Barry K."/>
            <person name="Lipzen A."/>
            <person name="Henrissat B."/>
            <person name="Riley R."/>
            <person name="Ahrendt S."/>
            <person name="Nagy L.G."/>
            <person name="Grigoriev I.V."/>
            <person name="Martin F."/>
            <person name="Rosso M.N."/>
        </authorList>
    </citation>
    <scope>NUCLEOTIDE SEQUENCE</scope>
    <source>
        <strain evidence="1">CBS 384.51</strain>
    </source>
</reference>
<comment type="caution">
    <text evidence="1">The sequence shown here is derived from an EMBL/GenBank/DDBJ whole genome shotgun (WGS) entry which is preliminary data.</text>
</comment>
<protein>
    <submittedName>
        <fullName evidence="1">Uncharacterized protein</fullName>
    </submittedName>
</protein>
<accession>A0ACB8TNQ7</accession>
<organism evidence="1 2">
    <name type="scientific">Irpex rosettiformis</name>
    <dbReference type="NCBI Taxonomy" id="378272"/>
    <lineage>
        <taxon>Eukaryota</taxon>
        <taxon>Fungi</taxon>
        <taxon>Dikarya</taxon>
        <taxon>Basidiomycota</taxon>
        <taxon>Agaricomycotina</taxon>
        <taxon>Agaricomycetes</taxon>
        <taxon>Polyporales</taxon>
        <taxon>Irpicaceae</taxon>
        <taxon>Irpex</taxon>
    </lineage>
</organism>
<sequence length="101" mass="11177">MLALSNDECCLLYTTVSQTPVKSSGPANSLLDSVAASCTILLEIIVIAITWMKTVPTLRLLRSTNTDFFPALVYIMYRDAILLLGIFAILSYVSPVRRCQF</sequence>